<protein>
    <submittedName>
        <fullName evidence="1">Uncharacterized protein</fullName>
    </submittedName>
</protein>
<organism evidence="1 2">
    <name type="scientific">Protopolystoma xenopodis</name>
    <dbReference type="NCBI Taxonomy" id="117903"/>
    <lineage>
        <taxon>Eukaryota</taxon>
        <taxon>Metazoa</taxon>
        <taxon>Spiralia</taxon>
        <taxon>Lophotrochozoa</taxon>
        <taxon>Platyhelminthes</taxon>
        <taxon>Monogenea</taxon>
        <taxon>Polyopisthocotylea</taxon>
        <taxon>Polystomatidea</taxon>
        <taxon>Polystomatidae</taxon>
        <taxon>Protopolystoma</taxon>
    </lineage>
</organism>
<dbReference type="Proteomes" id="UP000784294">
    <property type="component" value="Unassembled WGS sequence"/>
</dbReference>
<gene>
    <name evidence="1" type="ORF">PXEA_LOCUS15240</name>
</gene>
<keyword evidence="2" id="KW-1185">Reference proteome</keyword>
<sequence length="185" mass="19930">MNTTTKEILPPTGPKVLYEVQHGWEFRDAVGRPVDSSLLAIGVSQMPDGQLRLSGLTAPRSGASLPIKVRCTAEVVLRDRPSKAEAGESEDRSSAVSGLWVGRQRRRRIFMSDFFALIVTKEDGSTTGDTLTGPDSPDIPGNRIKVMVEGLRPDGSLSTQPGESMTLKCLAIGMPSTIFVKLFSA</sequence>
<comment type="caution">
    <text evidence="1">The sequence shown here is derived from an EMBL/GenBank/DDBJ whole genome shotgun (WGS) entry which is preliminary data.</text>
</comment>
<accession>A0A448WWF4</accession>
<name>A0A448WWF4_9PLAT</name>
<proteinExistence type="predicted"/>
<dbReference type="OrthoDB" id="6284657at2759"/>
<evidence type="ECO:0000313" key="2">
    <source>
        <dbReference type="Proteomes" id="UP000784294"/>
    </source>
</evidence>
<dbReference type="EMBL" id="CAAALY010053176">
    <property type="protein sequence ID" value="VEL21800.1"/>
    <property type="molecule type" value="Genomic_DNA"/>
</dbReference>
<dbReference type="AlphaFoldDB" id="A0A448WWF4"/>
<reference evidence="1" key="1">
    <citation type="submission" date="2018-11" db="EMBL/GenBank/DDBJ databases">
        <authorList>
            <consortium name="Pathogen Informatics"/>
        </authorList>
    </citation>
    <scope>NUCLEOTIDE SEQUENCE</scope>
</reference>
<evidence type="ECO:0000313" key="1">
    <source>
        <dbReference type="EMBL" id="VEL21800.1"/>
    </source>
</evidence>